<dbReference type="HOGENOM" id="CLU_055690_1_1_3"/>
<keyword evidence="4" id="KW-0411">Iron-sulfur</keyword>
<dbReference type="Gene3D" id="2.102.10.10">
    <property type="entry name" value="Rieske [2Fe-2S] iron-sulphur domain"/>
    <property type="match status" value="1"/>
</dbReference>
<dbReference type="InterPro" id="IPR005805">
    <property type="entry name" value="Rieske_Fe-S_prot_C"/>
</dbReference>
<feature type="chain" id="PRO_5003937105" evidence="8">
    <location>
        <begin position="26"/>
        <end position="157"/>
    </location>
</feature>
<feature type="region of interest" description="Disordered" evidence="7">
    <location>
        <begin position="35"/>
        <end position="57"/>
    </location>
</feature>
<evidence type="ECO:0000313" key="11">
    <source>
        <dbReference type="Proteomes" id="UP000010366"/>
    </source>
</evidence>
<evidence type="ECO:0000313" key="10">
    <source>
        <dbReference type="EMBL" id="AFY91768.1"/>
    </source>
</evidence>
<evidence type="ECO:0000256" key="2">
    <source>
        <dbReference type="ARBA" id="ARBA00022723"/>
    </source>
</evidence>
<keyword evidence="5" id="KW-1015">Disulfide bond</keyword>
<dbReference type="GO" id="GO:0004497">
    <property type="term" value="F:monooxygenase activity"/>
    <property type="evidence" value="ECO:0007669"/>
    <property type="project" value="UniProtKB-ARBA"/>
</dbReference>
<evidence type="ECO:0000256" key="7">
    <source>
        <dbReference type="SAM" id="MobiDB-lite"/>
    </source>
</evidence>
<feature type="domain" description="Rieske" evidence="9">
    <location>
        <begin position="63"/>
        <end position="155"/>
    </location>
</feature>
<evidence type="ECO:0000259" key="9">
    <source>
        <dbReference type="PROSITE" id="PS51296"/>
    </source>
</evidence>
<dbReference type="PANTHER" id="PTHR10134">
    <property type="entry name" value="CYTOCHROME B-C1 COMPLEX SUBUNIT RIESKE, MITOCHONDRIAL"/>
    <property type="match status" value="1"/>
</dbReference>
<keyword evidence="11" id="KW-1185">Reference proteome</keyword>
<dbReference type="RefSeq" id="WP_015157962.1">
    <property type="nucleotide sequence ID" value="NC_019697.1"/>
</dbReference>
<gene>
    <name evidence="10" type="ORF">Cha6605_0479</name>
</gene>
<dbReference type="PROSITE" id="PS51257">
    <property type="entry name" value="PROKAR_LIPOPROTEIN"/>
    <property type="match status" value="1"/>
</dbReference>
<proteinExistence type="predicted"/>
<dbReference type="GO" id="GO:0046872">
    <property type="term" value="F:metal ion binding"/>
    <property type="evidence" value="ECO:0007669"/>
    <property type="project" value="UniProtKB-KW"/>
</dbReference>
<protein>
    <submittedName>
        <fullName evidence="10">Rieske Fe-S protein</fullName>
    </submittedName>
</protein>
<dbReference type="Proteomes" id="UP000010366">
    <property type="component" value="Chromosome"/>
</dbReference>
<dbReference type="InterPro" id="IPR014349">
    <property type="entry name" value="Rieske_Fe-S_prot"/>
</dbReference>
<comment type="cofactor">
    <cofactor evidence="6">
        <name>[2Fe-2S] cluster</name>
        <dbReference type="ChEBI" id="CHEBI:190135"/>
    </cofactor>
</comment>
<dbReference type="KEGG" id="cmp:Cha6605_0479"/>
<reference evidence="10 11" key="1">
    <citation type="submission" date="2012-05" db="EMBL/GenBank/DDBJ databases">
        <title>Finished chromosome of genome of Chamaesiphon sp. PCC 6605.</title>
        <authorList>
            <consortium name="US DOE Joint Genome Institute"/>
            <person name="Gugger M."/>
            <person name="Coursin T."/>
            <person name="Rippka R."/>
            <person name="Tandeau De Marsac N."/>
            <person name="Huntemann M."/>
            <person name="Wei C.-L."/>
            <person name="Han J."/>
            <person name="Detter J.C."/>
            <person name="Han C."/>
            <person name="Tapia R."/>
            <person name="Chen A."/>
            <person name="Kyrpides N."/>
            <person name="Mavromatis K."/>
            <person name="Markowitz V."/>
            <person name="Szeto E."/>
            <person name="Ivanova N."/>
            <person name="Pagani I."/>
            <person name="Pati A."/>
            <person name="Goodwin L."/>
            <person name="Nordberg H.P."/>
            <person name="Cantor M.N."/>
            <person name="Hua S.X."/>
            <person name="Woyke T."/>
            <person name="Kerfeld C.A."/>
        </authorList>
    </citation>
    <scope>NUCLEOTIDE SEQUENCE [LARGE SCALE GENOMIC DNA]</scope>
    <source>
        <strain evidence="11">ATCC 27169 / PCC 6605</strain>
    </source>
</reference>
<keyword evidence="8" id="KW-0732">Signal</keyword>
<evidence type="ECO:0000256" key="5">
    <source>
        <dbReference type="ARBA" id="ARBA00023157"/>
    </source>
</evidence>
<evidence type="ECO:0000256" key="4">
    <source>
        <dbReference type="ARBA" id="ARBA00023014"/>
    </source>
</evidence>
<name>K9UAY3_CHAP6</name>
<feature type="signal peptide" evidence="8">
    <location>
        <begin position="1"/>
        <end position="25"/>
    </location>
</feature>
<dbReference type="InterPro" id="IPR017941">
    <property type="entry name" value="Rieske_2Fe-2S"/>
</dbReference>
<accession>K9UAY3</accession>
<evidence type="ECO:0000256" key="6">
    <source>
        <dbReference type="ARBA" id="ARBA00034078"/>
    </source>
</evidence>
<evidence type="ECO:0000256" key="8">
    <source>
        <dbReference type="SAM" id="SignalP"/>
    </source>
</evidence>
<sequence>MIKRRSFLGYFSIGWLTACFPVVLAACAPKQATTEATSSTPDSASDDKTTSKPAAKKTADGFTVVGTVAQLEQAGYIQTKQVAVTKDPANPKQLLAVNPKCTHQGCDVKWMAGAKKYDCPCHSAEYAADGKVLKGPATKSLAKYPAKIVGTQVLVKV</sequence>
<dbReference type="SUPFAM" id="SSF50022">
    <property type="entry name" value="ISP domain"/>
    <property type="match status" value="1"/>
</dbReference>
<dbReference type="PRINTS" id="PR00162">
    <property type="entry name" value="RIESKE"/>
</dbReference>
<evidence type="ECO:0000256" key="1">
    <source>
        <dbReference type="ARBA" id="ARBA00022714"/>
    </source>
</evidence>
<dbReference type="GO" id="GO:0016020">
    <property type="term" value="C:membrane"/>
    <property type="evidence" value="ECO:0007669"/>
    <property type="project" value="InterPro"/>
</dbReference>
<dbReference type="eggNOG" id="COG0723">
    <property type="taxonomic scope" value="Bacteria"/>
</dbReference>
<evidence type="ECO:0000256" key="3">
    <source>
        <dbReference type="ARBA" id="ARBA00023004"/>
    </source>
</evidence>
<dbReference type="Pfam" id="PF00355">
    <property type="entry name" value="Rieske"/>
    <property type="match status" value="1"/>
</dbReference>
<keyword evidence="3" id="KW-0408">Iron</keyword>
<dbReference type="AlphaFoldDB" id="K9UAY3"/>
<dbReference type="OrthoDB" id="9767869at2"/>
<dbReference type="GO" id="GO:0051537">
    <property type="term" value="F:2 iron, 2 sulfur cluster binding"/>
    <property type="evidence" value="ECO:0007669"/>
    <property type="project" value="UniProtKB-KW"/>
</dbReference>
<organism evidence="10 11">
    <name type="scientific">Chamaesiphon minutus (strain ATCC 27169 / PCC 6605)</name>
    <dbReference type="NCBI Taxonomy" id="1173020"/>
    <lineage>
        <taxon>Bacteria</taxon>
        <taxon>Bacillati</taxon>
        <taxon>Cyanobacteriota</taxon>
        <taxon>Cyanophyceae</taxon>
        <taxon>Gomontiellales</taxon>
        <taxon>Chamaesiphonaceae</taxon>
        <taxon>Chamaesiphon</taxon>
    </lineage>
</organism>
<dbReference type="GO" id="GO:0016705">
    <property type="term" value="F:oxidoreductase activity, acting on paired donors, with incorporation or reduction of molecular oxygen"/>
    <property type="evidence" value="ECO:0007669"/>
    <property type="project" value="UniProtKB-ARBA"/>
</dbReference>
<dbReference type="EMBL" id="CP003600">
    <property type="protein sequence ID" value="AFY91768.1"/>
    <property type="molecule type" value="Genomic_DNA"/>
</dbReference>
<dbReference type="InterPro" id="IPR036922">
    <property type="entry name" value="Rieske_2Fe-2S_sf"/>
</dbReference>
<dbReference type="PROSITE" id="PS51296">
    <property type="entry name" value="RIESKE"/>
    <property type="match status" value="1"/>
</dbReference>
<keyword evidence="1" id="KW-0001">2Fe-2S</keyword>
<keyword evidence="2" id="KW-0479">Metal-binding</keyword>
<dbReference type="STRING" id="1173020.Cha6605_0479"/>